<sequence length="124" mass="13615">MDQKERYVATLLRALIREGVITLVSSMGGALAIGPAGYALGPVVAVTLHCLEATTEEEQIAGPLLTKNEIISIAMQIGIKLLLNNFQDIVRIAKDIMRLLQRLLNTKEESVTNAKMLLHYEPCN</sequence>
<organism evidence="1">
    <name type="scientific">Rhodnius neglectus</name>
    <dbReference type="NCBI Taxonomy" id="72488"/>
    <lineage>
        <taxon>Eukaryota</taxon>
        <taxon>Metazoa</taxon>
        <taxon>Ecdysozoa</taxon>
        <taxon>Arthropoda</taxon>
        <taxon>Hexapoda</taxon>
        <taxon>Insecta</taxon>
        <taxon>Pterygota</taxon>
        <taxon>Neoptera</taxon>
        <taxon>Paraneoptera</taxon>
        <taxon>Hemiptera</taxon>
        <taxon>Heteroptera</taxon>
        <taxon>Panheteroptera</taxon>
        <taxon>Cimicomorpha</taxon>
        <taxon>Reduviidae</taxon>
        <taxon>Triatominae</taxon>
        <taxon>Rhodnius</taxon>
    </lineage>
</organism>
<reference evidence="1" key="1">
    <citation type="journal article" date="2016" name="PLoS Negl. Trop. Dis.">
        <title>A Deep Insight into the Sialome of Rhodnius neglectus, a Vector of Chagas Disease.</title>
        <authorList>
            <person name="Santiago P.B."/>
            <person name="Assumpcao T.C."/>
            <person name="Araujo C.N."/>
            <person name="Bastos I.M."/>
            <person name="Neves D."/>
            <person name="Silva I.G."/>
            <person name="Charneau S."/>
            <person name="Queiroz R.M."/>
            <person name="Raiol T."/>
            <person name="Oliveira J.V."/>
            <person name="Sousa M.V."/>
            <person name="Calvo E."/>
            <person name="Ribeiro J.M."/>
            <person name="Santana J.M."/>
        </authorList>
    </citation>
    <scope>NUCLEOTIDE SEQUENCE</scope>
    <source>
        <tissue evidence="1">Salivary glands</tissue>
    </source>
</reference>
<dbReference type="EMBL" id="GDKW01004217">
    <property type="protein sequence ID" value="JAI52378.1"/>
    <property type="molecule type" value="mRNA"/>
</dbReference>
<proteinExistence type="evidence at transcript level"/>
<accession>A0A0P4VGC2</accession>
<dbReference type="AlphaFoldDB" id="A0A0P4VGC2"/>
<evidence type="ECO:0000313" key="1">
    <source>
        <dbReference type="EMBL" id="JAI52378.1"/>
    </source>
</evidence>
<protein>
    <submittedName>
        <fullName evidence="1">Uncharacterized protein</fullName>
    </submittedName>
</protein>
<name>A0A0P4VGC2_9HEMI</name>